<name>A0A078CC34_BRANA</name>
<dbReference type="PANTHER" id="PTHR45023:SF13">
    <property type="entry name" value="PUTATIVE-RELATED"/>
    <property type="match status" value="1"/>
</dbReference>
<keyword evidence="2" id="KW-1185">Reference proteome</keyword>
<protein>
    <submittedName>
        <fullName evidence="1">BnaC01g35340D protein</fullName>
    </submittedName>
</protein>
<reference evidence="1 2" key="1">
    <citation type="journal article" date="2014" name="Science">
        <title>Plant genetics. Early allopolyploid evolution in the post-Neolithic Brassica napus oilseed genome.</title>
        <authorList>
            <person name="Chalhoub B."/>
            <person name="Denoeud F."/>
            <person name="Liu S."/>
            <person name="Parkin I.A."/>
            <person name="Tang H."/>
            <person name="Wang X."/>
            <person name="Chiquet J."/>
            <person name="Belcram H."/>
            <person name="Tong C."/>
            <person name="Samans B."/>
            <person name="Correa M."/>
            <person name="Da Silva C."/>
            <person name="Just J."/>
            <person name="Falentin C."/>
            <person name="Koh C.S."/>
            <person name="Le Clainche I."/>
            <person name="Bernard M."/>
            <person name="Bento P."/>
            <person name="Noel B."/>
            <person name="Labadie K."/>
            <person name="Alberti A."/>
            <person name="Charles M."/>
            <person name="Arnaud D."/>
            <person name="Guo H."/>
            <person name="Daviaud C."/>
            <person name="Alamery S."/>
            <person name="Jabbari K."/>
            <person name="Zhao M."/>
            <person name="Edger P.P."/>
            <person name="Chelaifa H."/>
            <person name="Tack D."/>
            <person name="Lassalle G."/>
            <person name="Mestiri I."/>
            <person name="Schnel N."/>
            <person name="Le Paslier M.C."/>
            <person name="Fan G."/>
            <person name="Renault V."/>
            <person name="Bayer P.E."/>
            <person name="Golicz A.A."/>
            <person name="Manoli S."/>
            <person name="Lee T.H."/>
            <person name="Thi V.H."/>
            <person name="Chalabi S."/>
            <person name="Hu Q."/>
            <person name="Fan C."/>
            <person name="Tollenaere R."/>
            <person name="Lu Y."/>
            <person name="Battail C."/>
            <person name="Shen J."/>
            <person name="Sidebottom C.H."/>
            <person name="Wang X."/>
            <person name="Canaguier A."/>
            <person name="Chauveau A."/>
            <person name="Berard A."/>
            <person name="Deniot G."/>
            <person name="Guan M."/>
            <person name="Liu Z."/>
            <person name="Sun F."/>
            <person name="Lim Y.P."/>
            <person name="Lyons E."/>
            <person name="Town C.D."/>
            <person name="Bancroft I."/>
            <person name="Wang X."/>
            <person name="Meng J."/>
            <person name="Ma J."/>
            <person name="Pires J.C."/>
            <person name="King G.J."/>
            <person name="Brunel D."/>
            <person name="Delourme R."/>
            <person name="Renard M."/>
            <person name="Aury J.M."/>
            <person name="Adams K.L."/>
            <person name="Batley J."/>
            <person name="Snowdon R.J."/>
            <person name="Tost J."/>
            <person name="Edwards D."/>
            <person name="Zhou Y."/>
            <person name="Hua W."/>
            <person name="Sharpe A.G."/>
            <person name="Paterson A.H."/>
            <person name="Guan C."/>
            <person name="Wincker P."/>
        </authorList>
    </citation>
    <scope>NUCLEOTIDE SEQUENCE [LARGE SCALE GENOMIC DNA]</scope>
    <source>
        <strain evidence="2">cv. Darmor-bzh</strain>
    </source>
</reference>
<dbReference type="Gramene" id="CDX74626">
    <property type="protein sequence ID" value="CDX74626"/>
    <property type="gene ID" value="GSBRNA2T00114599001"/>
</dbReference>
<proteinExistence type="predicted"/>
<dbReference type="OMA" id="WRDITEY"/>
<dbReference type="EMBL" id="LK032218">
    <property type="protein sequence ID" value="CDY28364.1"/>
    <property type="molecule type" value="Genomic_DNA"/>
</dbReference>
<accession>A0A078CC34</accession>
<dbReference type="PaxDb" id="3708-A0A078CC34"/>
<evidence type="ECO:0000313" key="2">
    <source>
        <dbReference type="Proteomes" id="UP000028999"/>
    </source>
</evidence>
<sequence>MPSAVPNYHPYYGSPMSYSSQPPAYSSTPTDNEIAQNVGATEFPEFSTQVTLGGVSEANEATPRADTSTPATRKSVKWTTEQNLVLLISCRNHYNYMNQKLGKWIGAYDSAKRMQQSGWSEQDVLAKAQEIFSDGGTGNFTLMKEWIAVRDQPRYASQV</sequence>
<evidence type="ECO:0000313" key="1">
    <source>
        <dbReference type="EMBL" id="CDY28364.1"/>
    </source>
</evidence>
<dbReference type="AlphaFoldDB" id="A0A078CC34"/>
<dbReference type="Gramene" id="CDY28364">
    <property type="protein sequence ID" value="CDY28364"/>
    <property type="gene ID" value="GSBRNA2T00040168001"/>
</dbReference>
<dbReference type="Proteomes" id="UP000028999">
    <property type="component" value="Unassembled WGS sequence"/>
</dbReference>
<dbReference type="PANTHER" id="PTHR45023">
    <property type="match status" value="1"/>
</dbReference>
<gene>
    <name evidence="1" type="primary">BnaC01g35340D</name>
    <name evidence="1" type="ORF">GSBRNA2T00040168001</name>
</gene>
<organism evidence="1 2">
    <name type="scientific">Brassica napus</name>
    <name type="common">Rape</name>
    <dbReference type="NCBI Taxonomy" id="3708"/>
    <lineage>
        <taxon>Eukaryota</taxon>
        <taxon>Viridiplantae</taxon>
        <taxon>Streptophyta</taxon>
        <taxon>Embryophyta</taxon>
        <taxon>Tracheophyta</taxon>
        <taxon>Spermatophyta</taxon>
        <taxon>Magnoliopsida</taxon>
        <taxon>eudicotyledons</taxon>
        <taxon>Gunneridae</taxon>
        <taxon>Pentapetalae</taxon>
        <taxon>rosids</taxon>
        <taxon>malvids</taxon>
        <taxon>Brassicales</taxon>
        <taxon>Brassicaceae</taxon>
        <taxon>Brassiceae</taxon>
        <taxon>Brassica</taxon>
    </lineage>
</organism>
<dbReference type="STRING" id="3708.A0A078CC34"/>